<dbReference type="RefSeq" id="WP_338273665.1">
    <property type="nucleotide sequence ID" value="NZ_AP027266.1"/>
</dbReference>
<dbReference type="InterPro" id="IPR050267">
    <property type="entry name" value="Anti-sigma-factor_SerPK"/>
</dbReference>
<gene>
    <name evidence="3" type="ORF">MACH21_02750</name>
</gene>
<dbReference type="KEGG" id="rmai:MACH21_02750"/>
<dbReference type="InterPro" id="IPR036890">
    <property type="entry name" value="HATPase_C_sf"/>
</dbReference>
<dbReference type="PANTHER" id="PTHR35526">
    <property type="entry name" value="ANTI-SIGMA-F FACTOR RSBW-RELATED"/>
    <property type="match status" value="1"/>
</dbReference>
<dbReference type="Gene3D" id="3.30.565.10">
    <property type="entry name" value="Histidine kinase-like ATPase, C-terminal domain"/>
    <property type="match status" value="1"/>
</dbReference>
<dbReference type="CDD" id="cd16936">
    <property type="entry name" value="HATPase_RsbW-like"/>
    <property type="match status" value="1"/>
</dbReference>
<dbReference type="SUPFAM" id="SSF55874">
    <property type="entry name" value="ATPase domain of HSP90 chaperone/DNA topoisomerase II/histidine kinase"/>
    <property type="match status" value="1"/>
</dbReference>
<dbReference type="EMBL" id="AP027266">
    <property type="protein sequence ID" value="BDW84098.1"/>
    <property type="molecule type" value="Genomic_DNA"/>
</dbReference>
<keyword evidence="1" id="KW-0808">Transferase</keyword>
<evidence type="ECO:0000313" key="4">
    <source>
        <dbReference type="Proteomes" id="UP001337723"/>
    </source>
</evidence>
<reference evidence="3 4" key="1">
    <citation type="submission" date="2023-01" db="EMBL/GenBank/DDBJ databases">
        <title>Complete genome sequence of Roseicyclus marinus strain Dej080120_10.</title>
        <authorList>
            <person name="Ueki S."/>
            <person name="Maruyama F."/>
        </authorList>
    </citation>
    <scope>NUCLEOTIDE SEQUENCE [LARGE SCALE GENOMIC DNA]</scope>
    <source>
        <strain evidence="3 4">Dej080120_10</strain>
    </source>
</reference>
<name>A0AA48H9D1_9RHOB</name>
<evidence type="ECO:0000256" key="1">
    <source>
        <dbReference type="ARBA" id="ARBA00022527"/>
    </source>
</evidence>
<dbReference type="AlphaFoldDB" id="A0AA48H9D1"/>
<keyword evidence="4" id="KW-1185">Reference proteome</keyword>
<dbReference type="GO" id="GO:0004674">
    <property type="term" value="F:protein serine/threonine kinase activity"/>
    <property type="evidence" value="ECO:0007669"/>
    <property type="project" value="UniProtKB-KW"/>
</dbReference>
<dbReference type="InterPro" id="IPR003594">
    <property type="entry name" value="HATPase_dom"/>
</dbReference>
<proteinExistence type="predicted"/>
<evidence type="ECO:0000313" key="3">
    <source>
        <dbReference type="EMBL" id="BDW84098.1"/>
    </source>
</evidence>
<keyword evidence="1" id="KW-0723">Serine/threonine-protein kinase</keyword>
<keyword evidence="1" id="KW-0418">Kinase</keyword>
<evidence type="ECO:0000259" key="2">
    <source>
        <dbReference type="Pfam" id="PF13581"/>
    </source>
</evidence>
<dbReference type="Proteomes" id="UP001337723">
    <property type="component" value="Chromosome"/>
</dbReference>
<feature type="domain" description="Histidine kinase/HSP90-like ATPase" evidence="2">
    <location>
        <begin position="18"/>
        <end position="150"/>
    </location>
</feature>
<sequence length="165" mass="17946">MTDSATANLRRRLVNLRFAADETAVRAALITVDTILADAGATHDLRTRTQIALAEACNNIVEHAYKPLPDGRDGRITLDISGDAGGLQITLRDRGRAMPEGPLPGRVLPHIDPSNPANLPEGGFGWPLLREMTRALSISRRNGQNILRFRLLLTDTPGPLGRSLR</sequence>
<dbReference type="Pfam" id="PF13581">
    <property type="entry name" value="HATPase_c_2"/>
    <property type="match status" value="1"/>
</dbReference>
<accession>A0AA48H9D1</accession>
<protein>
    <submittedName>
        <fullName evidence="3">ATPase</fullName>
    </submittedName>
</protein>
<organism evidence="3 4">
    <name type="scientific">Roseicyclus marinus</name>
    <dbReference type="NCBI Taxonomy" id="2161673"/>
    <lineage>
        <taxon>Bacteria</taxon>
        <taxon>Pseudomonadati</taxon>
        <taxon>Pseudomonadota</taxon>
        <taxon>Alphaproteobacteria</taxon>
        <taxon>Rhodobacterales</taxon>
        <taxon>Roseobacteraceae</taxon>
        <taxon>Roseicyclus</taxon>
    </lineage>
</organism>
<dbReference type="PANTHER" id="PTHR35526:SF3">
    <property type="entry name" value="ANTI-SIGMA-F FACTOR RSBW"/>
    <property type="match status" value="1"/>
</dbReference>